<accession>A0A318KIM7</accession>
<proteinExistence type="predicted"/>
<dbReference type="Proteomes" id="UP000247555">
    <property type="component" value="Unassembled WGS sequence"/>
</dbReference>
<protein>
    <submittedName>
        <fullName evidence="2">Putative DNA-binding protein</fullName>
    </submittedName>
</protein>
<dbReference type="EMBL" id="QJKI01000035">
    <property type="protein sequence ID" value="PXX74026.1"/>
    <property type="molecule type" value="Genomic_DNA"/>
</dbReference>
<organism evidence="2 3">
    <name type="scientific">Rivihabitans pingtungensis</name>
    <dbReference type="NCBI Taxonomy" id="1054498"/>
    <lineage>
        <taxon>Bacteria</taxon>
        <taxon>Pseudomonadati</taxon>
        <taxon>Pseudomonadota</taxon>
        <taxon>Betaproteobacteria</taxon>
        <taxon>Neisseriales</taxon>
        <taxon>Aquaspirillaceae</taxon>
        <taxon>Rivihabitans</taxon>
    </lineage>
</organism>
<keyword evidence="2" id="KW-0238">DNA-binding</keyword>
<dbReference type="InterPro" id="IPR044922">
    <property type="entry name" value="DUF2063_N_sf"/>
</dbReference>
<gene>
    <name evidence="2" type="ORF">DFR34_1358</name>
</gene>
<feature type="domain" description="Putative DNA-binding" evidence="1">
    <location>
        <begin position="7"/>
        <end position="93"/>
    </location>
</feature>
<evidence type="ECO:0000313" key="3">
    <source>
        <dbReference type="Proteomes" id="UP000247555"/>
    </source>
</evidence>
<dbReference type="RefSeq" id="WP_158281868.1">
    <property type="nucleotide sequence ID" value="NZ_QJKI01000035.1"/>
</dbReference>
<dbReference type="OrthoDB" id="4146344at2"/>
<dbReference type="Pfam" id="PF09836">
    <property type="entry name" value="DUF2063"/>
    <property type="match status" value="1"/>
</dbReference>
<sequence length="249" mass="26225">MSALLGWQSQLIDAITAPEAPSPLPAGLSQPGLDAYRGNARLVRVEALLAAFPVCGQLVGAEFMRGVCRHYVSAEPAASANLCDDGARMGDFLAQFAPAAELPYLADVARFEWAWHRAAWAAAADCWRPAQLAALPPEAWADVRLSRHPAASCVASPWPLGEIFACHQDNPHGDFYIDLNSGGGVWLLSRPALAPQWLALSPGQAALLEALWLNAPLGDAAQAALAVESSLNLADSLGWLAAAGAWADT</sequence>
<name>A0A318KIM7_9NEIS</name>
<dbReference type="GO" id="GO:0003677">
    <property type="term" value="F:DNA binding"/>
    <property type="evidence" value="ECO:0007669"/>
    <property type="project" value="UniProtKB-KW"/>
</dbReference>
<evidence type="ECO:0000259" key="1">
    <source>
        <dbReference type="Pfam" id="PF09836"/>
    </source>
</evidence>
<dbReference type="InterPro" id="IPR018640">
    <property type="entry name" value="DUF2063"/>
</dbReference>
<dbReference type="AlphaFoldDB" id="A0A318KIM7"/>
<comment type="caution">
    <text evidence="2">The sequence shown here is derived from an EMBL/GenBank/DDBJ whole genome shotgun (WGS) entry which is preliminary data.</text>
</comment>
<reference evidence="2 3" key="1">
    <citation type="submission" date="2018-05" db="EMBL/GenBank/DDBJ databases">
        <title>Genomic Encyclopedia of Type Strains, Phase IV (KMG-IV): sequencing the most valuable type-strain genomes for metagenomic binning, comparative biology and taxonomic classification.</title>
        <authorList>
            <person name="Goeker M."/>
        </authorList>
    </citation>
    <scope>NUCLEOTIDE SEQUENCE [LARGE SCALE GENOMIC DNA]</scope>
    <source>
        <strain evidence="2 3">DSM 29661</strain>
    </source>
</reference>
<keyword evidence="3" id="KW-1185">Reference proteome</keyword>
<dbReference type="Gene3D" id="1.10.150.690">
    <property type="entry name" value="DUF2063"/>
    <property type="match status" value="1"/>
</dbReference>
<evidence type="ECO:0000313" key="2">
    <source>
        <dbReference type="EMBL" id="PXX74026.1"/>
    </source>
</evidence>